<evidence type="ECO:0000313" key="1">
    <source>
        <dbReference type="EMBL" id="PIK41170.1"/>
    </source>
</evidence>
<gene>
    <name evidence="1" type="ORF">BSL78_21965</name>
</gene>
<dbReference type="Proteomes" id="UP000230750">
    <property type="component" value="Unassembled WGS sequence"/>
</dbReference>
<evidence type="ECO:0000313" key="2">
    <source>
        <dbReference type="Proteomes" id="UP000230750"/>
    </source>
</evidence>
<comment type="caution">
    <text evidence="1">The sequence shown here is derived from an EMBL/GenBank/DDBJ whole genome shotgun (WGS) entry which is preliminary data.</text>
</comment>
<dbReference type="AlphaFoldDB" id="A0A2G8JZK6"/>
<proteinExistence type="predicted"/>
<sequence length="495" mass="57213">MKKLGVTKYGKVLGKAKGMFYANQKKIVSTIVKTSLVLLQIDIDNDLAFDHAIIKKFVDHTIDALNQKYQEATLTQDTKVNAIVEAYNRAVPMILEGRRKYNIKHSLRELLMLERDSLKEDFRALCSNAFQDKRASENVANLFVEKIVELIRNYLGPAIYGAVRQGCPYFASKFALFGNVLEDMAKKEAFDSYYKFIFDLESFLENWSLTRIAEVCTDGNPDGTPYIQRLAGSKLEEISRELLRSIRKTVEIILGDDSVAESGKKFSDWIMHLRIELQKNLPSLHLSDEDVENLYMFQIEDLNFFGDQVIKSVKDIECHILEQLMLPEEGQTDHAMKFLSSLPTKPHFEIKKHVSGCMEQCPMCRVPCDNMTKKHEIHRAELHYPEGVVGCASKKDMRLSCAICTSSVTTSDTYWDGQQMRYYCDYQKDFPNWVIQPIQNDTPLKYWKWVMNRFNEDFATMYGHKEAKLPQGWVEITKEDAIQDLRQAYVTRQVT</sequence>
<protein>
    <submittedName>
        <fullName evidence="1">Putative interferon-induced very large GTPase 1-like isoform X1</fullName>
    </submittedName>
</protein>
<dbReference type="EMBL" id="MRZV01001043">
    <property type="protein sequence ID" value="PIK41170.1"/>
    <property type="molecule type" value="Genomic_DNA"/>
</dbReference>
<dbReference type="PANTHER" id="PTHR14819">
    <property type="entry name" value="GTP-BINDING"/>
    <property type="match status" value="1"/>
</dbReference>
<organism evidence="1 2">
    <name type="scientific">Stichopus japonicus</name>
    <name type="common">Sea cucumber</name>
    <dbReference type="NCBI Taxonomy" id="307972"/>
    <lineage>
        <taxon>Eukaryota</taxon>
        <taxon>Metazoa</taxon>
        <taxon>Echinodermata</taxon>
        <taxon>Eleutherozoa</taxon>
        <taxon>Echinozoa</taxon>
        <taxon>Holothuroidea</taxon>
        <taxon>Aspidochirotacea</taxon>
        <taxon>Aspidochirotida</taxon>
        <taxon>Stichopodidae</taxon>
        <taxon>Apostichopus</taxon>
    </lineage>
</organism>
<dbReference type="PANTHER" id="PTHR14819:SF25">
    <property type="entry name" value="CHROMOSOME UNDETERMINED SCAFFOLD_52, WHOLE GENOME SHOTGUN SEQUENCE"/>
    <property type="match status" value="1"/>
</dbReference>
<dbReference type="OrthoDB" id="1597724at2759"/>
<keyword evidence="2" id="KW-1185">Reference proteome</keyword>
<reference evidence="1 2" key="1">
    <citation type="journal article" date="2017" name="PLoS Biol.">
        <title>The sea cucumber genome provides insights into morphological evolution and visceral regeneration.</title>
        <authorList>
            <person name="Zhang X."/>
            <person name="Sun L."/>
            <person name="Yuan J."/>
            <person name="Sun Y."/>
            <person name="Gao Y."/>
            <person name="Zhang L."/>
            <person name="Li S."/>
            <person name="Dai H."/>
            <person name="Hamel J.F."/>
            <person name="Liu C."/>
            <person name="Yu Y."/>
            <person name="Liu S."/>
            <person name="Lin W."/>
            <person name="Guo K."/>
            <person name="Jin S."/>
            <person name="Xu P."/>
            <person name="Storey K.B."/>
            <person name="Huan P."/>
            <person name="Zhang T."/>
            <person name="Zhou Y."/>
            <person name="Zhang J."/>
            <person name="Lin C."/>
            <person name="Li X."/>
            <person name="Xing L."/>
            <person name="Huo D."/>
            <person name="Sun M."/>
            <person name="Wang L."/>
            <person name="Mercier A."/>
            <person name="Li F."/>
            <person name="Yang H."/>
            <person name="Xiang J."/>
        </authorList>
    </citation>
    <scope>NUCLEOTIDE SEQUENCE [LARGE SCALE GENOMIC DNA]</scope>
    <source>
        <strain evidence="1">Shaxun</strain>
        <tissue evidence="1">Muscle</tissue>
    </source>
</reference>
<accession>A0A2G8JZK6</accession>
<dbReference type="InterPro" id="IPR052986">
    <property type="entry name" value="VLIG_GTPase"/>
</dbReference>
<name>A0A2G8JZK6_STIJA</name>